<keyword evidence="1" id="KW-0812">Transmembrane</keyword>
<keyword evidence="1" id="KW-0472">Membrane</keyword>
<feature type="transmembrane region" description="Helical" evidence="1">
    <location>
        <begin position="59"/>
        <end position="76"/>
    </location>
</feature>
<reference evidence="2" key="1">
    <citation type="journal article" date="2021" name="Proc. Natl. Acad. Sci. U.S.A.">
        <title>A Catalog of Tens of Thousands of Viruses from Human Metagenomes Reveals Hidden Associations with Chronic Diseases.</title>
        <authorList>
            <person name="Tisza M.J."/>
            <person name="Buck C.B."/>
        </authorList>
    </citation>
    <scope>NUCLEOTIDE SEQUENCE</scope>
    <source>
        <strain evidence="2">CtOza1</strain>
    </source>
</reference>
<organism evidence="2">
    <name type="scientific">Peduovirinae sp. ctOza1</name>
    <dbReference type="NCBI Taxonomy" id="2825095"/>
    <lineage>
        <taxon>Viruses</taxon>
        <taxon>Duplodnaviria</taxon>
        <taxon>Heunggongvirae</taxon>
        <taxon>Uroviricota</taxon>
        <taxon>Caudoviricetes</taxon>
        <taxon>Peduoviridae</taxon>
    </lineage>
</organism>
<keyword evidence="1" id="KW-1133">Transmembrane helix</keyword>
<evidence type="ECO:0000313" key="2">
    <source>
        <dbReference type="EMBL" id="DAF98656.1"/>
    </source>
</evidence>
<protein>
    <submittedName>
        <fullName evidence="2">Uncharacterized protein</fullName>
    </submittedName>
</protein>
<sequence>MVYLFLFPLATLCGCLAAHYNSKVEHTKGFKAFFFLCLCGAVLGTIMLFSFLAPIWISFVFLLVCIAIAANSISNYRKTLAGK</sequence>
<feature type="transmembrane region" description="Helical" evidence="1">
    <location>
        <begin position="33"/>
        <end position="52"/>
    </location>
</feature>
<name>A0A8S5UVZ3_9CAUD</name>
<proteinExistence type="predicted"/>
<evidence type="ECO:0000256" key="1">
    <source>
        <dbReference type="SAM" id="Phobius"/>
    </source>
</evidence>
<dbReference type="EMBL" id="BK016152">
    <property type="protein sequence ID" value="DAF98656.1"/>
    <property type="molecule type" value="Genomic_DNA"/>
</dbReference>
<accession>A0A8S5UVZ3</accession>